<comment type="subcellular location">
    <subcellularLocation>
        <location evidence="1">Cell membrane</location>
        <topology evidence="1">Multi-pass membrane protein</topology>
    </subcellularLocation>
</comment>
<evidence type="ECO:0000256" key="5">
    <source>
        <dbReference type="ARBA" id="ARBA00022960"/>
    </source>
</evidence>
<accession>A0A173UA23</accession>
<dbReference type="AlphaFoldDB" id="A0A173UA23"/>
<feature type="transmembrane region" description="Helical" evidence="8">
    <location>
        <begin position="144"/>
        <end position="161"/>
    </location>
</feature>
<keyword evidence="7 8" id="KW-0472">Membrane</keyword>
<feature type="transmembrane region" description="Helical" evidence="8">
    <location>
        <begin position="57"/>
        <end position="85"/>
    </location>
</feature>
<evidence type="ECO:0000313" key="11">
    <source>
        <dbReference type="Proteomes" id="UP000078383"/>
    </source>
</evidence>
<keyword evidence="12" id="KW-1185">Reference proteome</keyword>
<keyword evidence="3" id="KW-1003">Cell membrane</keyword>
<dbReference type="GeneID" id="303258773"/>
<protein>
    <submittedName>
        <fullName evidence="9">Rod shape-determining protein MreD</fullName>
    </submittedName>
</protein>
<reference evidence="10 12" key="2">
    <citation type="submission" date="2019-07" db="EMBL/GenBank/DDBJ databases">
        <authorList>
            <person name="Hibberd C M."/>
            <person name="Gehrig L. J."/>
            <person name="Chang H.-W."/>
            <person name="Venkatesh S."/>
        </authorList>
    </citation>
    <scope>NUCLEOTIDE SEQUENCE [LARGE SCALE GENOMIC DNA]</scope>
    <source>
        <strain evidence="10">Ruminococcus_torques_SSTS_Bg7063</strain>
    </source>
</reference>
<evidence type="ECO:0000313" key="12">
    <source>
        <dbReference type="Proteomes" id="UP000363661"/>
    </source>
</evidence>
<proteinExistence type="inferred from homology"/>
<evidence type="ECO:0000256" key="7">
    <source>
        <dbReference type="ARBA" id="ARBA00023136"/>
    </source>
</evidence>
<dbReference type="GO" id="GO:0008360">
    <property type="term" value="P:regulation of cell shape"/>
    <property type="evidence" value="ECO:0007669"/>
    <property type="project" value="UniProtKB-KW"/>
</dbReference>
<dbReference type="OrthoDB" id="9796616at2"/>
<comment type="similarity">
    <text evidence="2">Belongs to the MreD family.</text>
</comment>
<evidence type="ECO:0000256" key="4">
    <source>
        <dbReference type="ARBA" id="ARBA00022692"/>
    </source>
</evidence>
<dbReference type="EMBL" id="CABHNA010000033">
    <property type="protein sequence ID" value="VUW98928.1"/>
    <property type="molecule type" value="Genomic_DNA"/>
</dbReference>
<gene>
    <name evidence="9" type="ORF">ERS852502_01716</name>
    <name evidence="10" type="ORF">RTSSTS7063_00678</name>
</gene>
<dbReference type="Gene3D" id="1.10.1760.20">
    <property type="match status" value="1"/>
</dbReference>
<dbReference type="GO" id="GO:0005886">
    <property type="term" value="C:plasma membrane"/>
    <property type="evidence" value="ECO:0007669"/>
    <property type="project" value="UniProtKB-SubCell"/>
</dbReference>
<evidence type="ECO:0000313" key="9">
    <source>
        <dbReference type="EMBL" id="CUQ88164.1"/>
    </source>
</evidence>
<name>A0A173UA23_9FIRM</name>
<dbReference type="Proteomes" id="UP000078383">
    <property type="component" value="Unassembled WGS sequence"/>
</dbReference>
<evidence type="ECO:0000256" key="3">
    <source>
        <dbReference type="ARBA" id="ARBA00022475"/>
    </source>
</evidence>
<evidence type="ECO:0000313" key="10">
    <source>
        <dbReference type="EMBL" id="VUW98928.1"/>
    </source>
</evidence>
<keyword evidence="6 8" id="KW-1133">Transmembrane helix</keyword>
<dbReference type="Pfam" id="PF04093">
    <property type="entry name" value="MreD"/>
    <property type="match status" value="1"/>
</dbReference>
<keyword evidence="5" id="KW-0133">Cell shape</keyword>
<dbReference type="EMBL" id="CZBX01000007">
    <property type="protein sequence ID" value="CUQ88164.1"/>
    <property type="molecule type" value="Genomic_DNA"/>
</dbReference>
<dbReference type="RefSeq" id="WP_015529240.1">
    <property type="nucleotide sequence ID" value="NZ_CABHNA010000033.1"/>
</dbReference>
<evidence type="ECO:0000256" key="1">
    <source>
        <dbReference type="ARBA" id="ARBA00004651"/>
    </source>
</evidence>
<dbReference type="PIRSF" id="PIRSF037497">
    <property type="entry name" value="MreD_Clostridium/Treponema_prd"/>
    <property type="match status" value="1"/>
</dbReference>
<keyword evidence="4 8" id="KW-0812">Transmembrane</keyword>
<organism evidence="9 11">
    <name type="scientific">[Ruminococcus] torques</name>
    <dbReference type="NCBI Taxonomy" id="33039"/>
    <lineage>
        <taxon>Bacteria</taxon>
        <taxon>Bacillati</taxon>
        <taxon>Bacillota</taxon>
        <taxon>Clostridia</taxon>
        <taxon>Lachnospirales</taxon>
        <taxon>Lachnospiraceae</taxon>
        <taxon>Mediterraneibacter</taxon>
    </lineage>
</organism>
<dbReference type="NCBIfam" id="TIGR03426">
    <property type="entry name" value="shape_MreD"/>
    <property type="match status" value="1"/>
</dbReference>
<reference evidence="9 11" key="1">
    <citation type="submission" date="2015-09" db="EMBL/GenBank/DDBJ databases">
        <authorList>
            <consortium name="Pathogen Informatics"/>
        </authorList>
    </citation>
    <scope>NUCLEOTIDE SEQUENCE [LARGE SCALE GENOMIC DNA]</scope>
    <source>
        <strain evidence="9 11">2789STDY5834889</strain>
    </source>
</reference>
<dbReference type="Proteomes" id="UP000363661">
    <property type="component" value="Unassembled WGS sequence"/>
</dbReference>
<evidence type="ECO:0000256" key="6">
    <source>
        <dbReference type="ARBA" id="ARBA00022989"/>
    </source>
</evidence>
<dbReference type="InterPro" id="IPR007227">
    <property type="entry name" value="Cell_shape_determining_MreD"/>
</dbReference>
<evidence type="ECO:0000256" key="8">
    <source>
        <dbReference type="SAM" id="Phobius"/>
    </source>
</evidence>
<sequence>MKLMKFKRVAVTVLIVLAAYLLQCTLFNHLELAGIKPNLILIVTASFGFMRGQKEGMLVGFFAGLITDIQFGTILGFYALLYLVIGFVNGLFEQLYFDEDIKLPLFLISVSEFLYGIIIYLLMFMLRSDFNFLYYLNRIIVPELIYTIVITLGLYPLILFINHKLEAEEKRSASKFV</sequence>
<feature type="transmembrane region" description="Helical" evidence="8">
    <location>
        <begin position="105"/>
        <end position="123"/>
    </location>
</feature>
<dbReference type="InterPro" id="IPR017225">
    <property type="entry name" value="Cell_shape_determin_MreD_prd"/>
</dbReference>
<evidence type="ECO:0000256" key="2">
    <source>
        <dbReference type="ARBA" id="ARBA00007776"/>
    </source>
</evidence>